<reference evidence="1 2" key="1">
    <citation type="submission" date="2018-02" db="EMBL/GenBank/DDBJ databases">
        <title>Genomic Encyclopedia of Archaeal and Bacterial Type Strains, Phase II (KMG-II): from individual species to whole genera.</title>
        <authorList>
            <person name="Goeker M."/>
        </authorList>
    </citation>
    <scope>NUCLEOTIDE SEQUENCE [LARGE SCALE GENOMIC DNA]</scope>
    <source>
        <strain evidence="1 2">DSM 3808</strain>
    </source>
</reference>
<accession>A0A2S6HNT8</accession>
<dbReference type="EMBL" id="PTJA01000012">
    <property type="protein sequence ID" value="PPK79035.1"/>
    <property type="molecule type" value="Genomic_DNA"/>
</dbReference>
<protein>
    <submittedName>
        <fullName evidence="1">Uncharacterized protein</fullName>
    </submittedName>
</protein>
<organism evidence="1 2">
    <name type="scientific">Lacrimispora xylanisolvens</name>
    <dbReference type="NCBI Taxonomy" id="384636"/>
    <lineage>
        <taxon>Bacteria</taxon>
        <taxon>Bacillati</taxon>
        <taxon>Bacillota</taxon>
        <taxon>Clostridia</taxon>
        <taxon>Lachnospirales</taxon>
        <taxon>Lachnospiraceae</taxon>
        <taxon>Lacrimispora</taxon>
    </lineage>
</organism>
<evidence type="ECO:0000313" key="1">
    <source>
        <dbReference type="EMBL" id="PPK79035.1"/>
    </source>
</evidence>
<dbReference type="AlphaFoldDB" id="A0A2S6HNT8"/>
<gene>
    <name evidence="1" type="ORF">BXY41_112195</name>
</gene>
<sequence length="30" mass="3639">MCINKKRKNDVWLHAKTAVSVTIAWREFRH</sequence>
<evidence type="ECO:0000313" key="2">
    <source>
        <dbReference type="Proteomes" id="UP000237749"/>
    </source>
</evidence>
<proteinExistence type="predicted"/>
<dbReference type="Proteomes" id="UP000237749">
    <property type="component" value="Unassembled WGS sequence"/>
</dbReference>
<keyword evidence="2" id="KW-1185">Reference proteome</keyword>
<name>A0A2S6HNT8_9FIRM</name>
<comment type="caution">
    <text evidence="1">The sequence shown here is derived from an EMBL/GenBank/DDBJ whole genome shotgun (WGS) entry which is preliminary data.</text>
</comment>